<evidence type="ECO:0000313" key="3">
    <source>
        <dbReference type="EMBL" id="KAF1002781.1"/>
    </source>
</evidence>
<dbReference type="InterPro" id="IPR001580">
    <property type="entry name" value="Calret/calnex"/>
</dbReference>
<gene>
    <name evidence="3" type="ORF">AG4045_024761</name>
</gene>
<accession>A0A6L5BAR4</accession>
<evidence type="ECO:0000256" key="1">
    <source>
        <dbReference type="SAM" id="MobiDB-lite"/>
    </source>
</evidence>
<proteinExistence type="predicted"/>
<comment type="caution">
    <text evidence="3">The sequence shown here is derived from an EMBL/GenBank/DDBJ whole genome shotgun (WGS) entry which is preliminary data.</text>
</comment>
<dbReference type="EMBL" id="WRXP01000401">
    <property type="protein sequence ID" value="KAF1002781.1"/>
    <property type="molecule type" value="Genomic_DNA"/>
</dbReference>
<evidence type="ECO:0000313" key="4">
    <source>
        <dbReference type="Proteomes" id="UP000593563"/>
    </source>
</evidence>
<dbReference type="GO" id="GO:0051082">
    <property type="term" value="F:unfolded protein binding"/>
    <property type="evidence" value="ECO:0007669"/>
    <property type="project" value="InterPro"/>
</dbReference>
<organism evidence="3 4">
    <name type="scientific">Apium graveolens</name>
    <name type="common">Celery</name>
    <dbReference type="NCBI Taxonomy" id="4045"/>
    <lineage>
        <taxon>Eukaryota</taxon>
        <taxon>Viridiplantae</taxon>
        <taxon>Streptophyta</taxon>
        <taxon>Embryophyta</taxon>
        <taxon>Tracheophyta</taxon>
        <taxon>Spermatophyta</taxon>
        <taxon>Magnoliopsida</taxon>
        <taxon>eudicotyledons</taxon>
        <taxon>Gunneridae</taxon>
        <taxon>Pentapetalae</taxon>
        <taxon>asterids</taxon>
        <taxon>campanulids</taxon>
        <taxon>Apiales</taxon>
        <taxon>Apiaceae</taxon>
        <taxon>Apioideae</taxon>
        <taxon>apioid superclade</taxon>
        <taxon>Apieae</taxon>
        <taxon>Apium</taxon>
    </lineage>
</organism>
<reference evidence="3" key="1">
    <citation type="submission" date="2020-01" db="EMBL/GenBank/DDBJ databases">
        <title>The Celery Genome Sequence Reveals Sequential Paleo-tetraploidization, Resistance Gene Elimination, Karyotype Evolution, and Functional Innovation in Apiales.</title>
        <authorList>
            <person name="Song X."/>
        </authorList>
    </citation>
    <scope>NUCLEOTIDE SEQUENCE</scope>
    <source>
        <tissue evidence="3">Leaf</tissue>
    </source>
</reference>
<name>A0A6L5BAR4_APIGR</name>
<dbReference type="GO" id="GO:0006457">
    <property type="term" value="P:protein folding"/>
    <property type="evidence" value="ECO:0007669"/>
    <property type="project" value="InterPro"/>
</dbReference>
<dbReference type="Proteomes" id="UP000593563">
    <property type="component" value="Unassembled WGS sequence"/>
</dbReference>
<feature type="region of interest" description="Disordered" evidence="1">
    <location>
        <begin position="84"/>
        <end position="111"/>
    </location>
</feature>
<protein>
    <submittedName>
        <fullName evidence="3">Uncharacterized protein</fullName>
    </submittedName>
</protein>
<dbReference type="PANTHER" id="PTHR11073">
    <property type="entry name" value="CALRETICULIN AND CALNEXIN"/>
    <property type="match status" value="1"/>
</dbReference>
<keyword evidence="2" id="KW-1133">Transmembrane helix</keyword>
<keyword evidence="4" id="KW-1185">Reference proteome</keyword>
<dbReference type="PANTHER" id="PTHR11073:SF1">
    <property type="entry name" value="CALNEXIN 14D-RELATED"/>
    <property type="match status" value="1"/>
</dbReference>
<feature type="transmembrane region" description="Helical" evidence="2">
    <location>
        <begin position="57"/>
        <end position="78"/>
    </location>
</feature>
<keyword evidence="2" id="KW-0472">Membrane</keyword>
<evidence type="ECO:0000256" key="2">
    <source>
        <dbReference type="SAM" id="Phobius"/>
    </source>
</evidence>
<dbReference type="GO" id="GO:0005789">
    <property type="term" value="C:endoplasmic reticulum membrane"/>
    <property type="evidence" value="ECO:0007669"/>
    <property type="project" value="TreeGrafter"/>
</dbReference>
<dbReference type="GO" id="GO:0036503">
    <property type="term" value="P:ERAD pathway"/>
    <property type="evidence" value="ECO:0007669"/>
    <property type="project" value="TreeGrafter"/>
</dbReference>
<dbReference type="AlphaFoldDB" id="A0A6L5BAR4"/>
<keyword evidence="2" id="KW-0812">Transmembrane</keyword>
<sequence>MQDGMFILIANDEKIAESYKQTKWKPKFDVEKEKQKAEEEASCKKDAVEKAEKQLNLTIGVFVSIVVVIFSVLLIVLFGRKYKPVSPSQNLSSKKTDAAEPSNIQESNEKKKEDMAIEVVGGGNFCIQLVAYQKEASIIQQKLASLKLQEAPTLGSFNPEKSDLLLAQFREDNSRYRAMEG</sequence>
<dbReference type="GO" id="GO:0005509">
    <property type="term" value="F:calcium ion binding"/>
    <property type="evidence" value="ECO:0007669"/>
    <property type="project" value="InterPro"/>
</dbReference>